<dbReference type="OrthoDB" id="9808398at2"/>
<name>A0A1I5SEH7_9BACI</name>
<dbReference type="EMBL" id="BJWI01000044">
    <property type="protein sequence ID" value="GEM02563.1"/>
    <property type="molecule type" value="Genomic_DNA"/>
</dbReference>
<accession>A0A1I5SEH7</accession>
<dbReference type="PRINTS" id="PR00412">
    <property type="entry name" value="EPOXHYDRLASE"/>
</dbReference>
<dbReference type="SUPFAM" id="SSF53474">
    <property type="entry name" value="alpha/beta-Hydrolases"/>
    <property type="match status" value="1"/>
</dbReference>
<sequence length="275" mass="31512">MKKFKLTKNFSSSFGNISYDIQGEGPPIILVHGTPWSSFNWRHIIPALSQWFTVYYYDLLGYGQSEKPNGNVSLGIQDKIFSELLDHWDLKNPIVIGHDFGGTTVLRTHLLRKRNFEKIILVDPVAIAPWGSDFFSHVNKHEKVFQGIPEYIHKSMVSTYVQGAKYKAMDQETLEGIVEPWQSPKGQSAFYRQIAQADQKYTDEIESLYSKITQPVLIVWGEQDSWIPLESGHKLHNKIKTSTFTSIPNAGHLVQEDQPTELMSCILKFLFDKYA</sequence>
<dbReference type="InterPro" id="IPR000639">
    <property type="entry name" value="Epox_hydrolase-like"/>
</dbReference>
<dbReference type="Proteomes" id="UP000321547">
    <property type="component" value="Unassembled WGS sequence"/>
</dbReference>
<dbReference type="PANTHER" id="PTHR46438">
    <property type="entry name" value="ALPHA/BETA-HYDROLASES SUPERFAMILY PROTEIN"/>
    <property type="match status" value="1"/>
</dbReference>
<dbReference type="Proteomes" id="UP000242243">
    <property type="component" value="Unassembled WGS sequence"/>
</dbReference>
<dbReference type="PRINTS" id="PR00111">
    <property type="entry name" value="ABHYDROLASE"/>
</dbReference>
<dbReference type="Gene3D" id="3.40.50.1820">
    <property type="entry name" value="alpha/beta hydrolase"/>
    <property type="match status" value="1"/>
</dbReference>
<dbReference type="AlphaFoldDB" id="A0A1I5SEH7"/>
<organism evidence="3 4">
    <name type="scientific">Halolactibacillus halophilus</name>
    <dbReference type="NCBI Taxonomy" id="306540"/>
    <lineage>
        <taxon>Bacteria</taxon>
        <taxon>Bacillati</taxon>
        <taxon>Bacillota</taxon>
        <taxon>Bacilli</taxon>
        <taxon>Bacillales</taxon>
        <taxon>Bacillaceae</taxon>
        <taxon>Halolactibacillus</taxon>
    </lineage>
</organism>
<keyword evidence="2" id="KW-0378">Hydrolase</keyword>
<dbReference type="EMBL" id="FOXC01000043">
    <property type="protein sequence ID" value="SFP69138.1"/>
    <property type="molecule type" value="Genomic_DNA"/>
</dbReference>
<protein>
    <submittedName>
        <fullName evidence="2">Alpha/beta hydrolase</fullName>
    </submittedName>
    <submittedName>
        <fullName evidence="3">Pimeloyl-ACP methyl ester carboxylesterase</fullName>
    </submittedName>
</protein>
<proteinExistence type="predicted"/>
<evidence type="ECO:0000313" key="5">
    <source>
        <dbReference type="Proteomes" id="UP000321547"/>
    </source>
</evidence>
<dbReference type="PANTHER" id="PTHR46438:SF11">
    <property type="entry name" value="LIPASE-RELATED"/>
    <property type="match status" value="1"/>
</dbReference>
<gene>
    <name evidence="2" type="ORF">HHA03_20950</name>
    <name evidence="3" type="ORF">SAMN05421839_14310</name>
</gene>
<reference evidence="2 5" key="2">
    <citation type="submission" date="2019-07" db="EMBL/GenBank/DDBJ databases">
        <title>Whole genome shotgun sequence of Halolactibacillus halophilus NBRC 100868.</title>
        <authorList>
            <person name="Hosoyama A."/>
            <person name="Uohara A."/>
            <person name="Ohji S."/>
            <person name="Ichikawa N."/>
        </authorList>
    </citation>
    <scope>NUCLEOTIDE SEQUENCE [LARGE SCALE GENOMIC DNA]</scope>
    <source>
        <strain evidence="2 5">NBRC 100868</strain>
    </source>
</reference>
<dbReference type="GO" id="GO:0016787">
    <property type="term" value="F:hydrolase activity"/>
    <property type="evidence" value="ECO:0007669"/>
    <property type="project" value="UniProtKB-KW"/>
</dbReference>
<evidence type="ECO:0000313" key="4">
    <source>
        <dbReference type="Proteomes" id="UP000242243"/>
    </source>
</evidence>
<feature type="domain" description="AB hydrolase-1" evidence="1">
    <location>
        <begin position="26"/>
        <end position="258"/>
    </location>
</feature>
<dbReference type="InterPro" id="IPR000073">
    <property type="entry name" value="AB_hydrolase_1"/>
</dbReference>
<evidence type="ECO:0000259" key="1">
    <source>
        <dbReference type="Pfam" id="PF00561"/>
    </source>
</evidence>
<dbReference type="STRING" id="306540.SAMN05421839_14310"/>
<reference evidence="3 4" key="1">
    <citation type="submission" date="2016-10" db="EMBL/GenBank/DDBJ databases">
        <authorList>
            <person name="de Groot N.N."/>
        </authorList>
    </citation>
    <scope>NUCLEOTIDE SEQUENCE [LARGE SCALE GENOMIC DNA]</scope>
    <source>
        <strain evidence="3 4">DSM 17073</strain>
    </source>
</reference>
<keyword evidence="5" id="KW-1185">Reference proteome</keyword>
<dbReference type="InterPro" id="IPR029058">
    <property type="entry name" value="AB_hydrolase_fold"/>
</dbReference>
<evidence type="ECO:0000313" key="3">
    <source>
        <dbReference type="EMBL" id="SFP69138.1"/>
    </source>
</evidence>
<dbReference type="Pfam" id="PF00561">
    <property type="entry name" value="Abhydrolase_1"/>
    <property type="match status" value="1"/>
</dbReference>
<evidence type="ECO:0000313" key="2">
    <source>
        <dbReference type="EMBL" id="GEM02563.1"/>
    </source>
</evidence>
<dbReference type="RefSeq" id="WP_089833570.1">
    <property type="nucleotide sequence ID" value="NZ_BJWI01000044.1"/>
</dbReference>